<proteinExistence type="predicted"/>
<evidence type="ECO:0000313" key="6">
    <source>
        <dbReference type="Proteomes" id="UP000198648"/>
    </source>
</evidence>
<dbReference type="InterPro" id="IPR011042">
    <property type="entry name" value="6-blade_b-propeller_TolB-like"/>
</dbReference>
<dbReference type="OrthoDB" id="9770043at2"/>
<evidence type="ECO:0000256" key="2">
    <source>
        <dbReference type="SAM" id="SignalP"/>
    </source>
</evidence>
<keyword evidence="6" id="KW-1185">Reference proteome</keyword>
<dbReference type="Gene3D" id="2.120.10.30">
    <property type="entry name" value="TolB, C-terminal domain"/>
    <property type="match status" value="1"/>
</dbReference>
<keyword evidence="1 2" id="KW-0732">Signal</keyword>
<dbReference type="Pfam" id="PF07995">
    <property type="entry name" value="GSDH"/>
    <property type="match status" value="1"/>
</dbReference>
<feature type="domain" description="Glucose/Sorbosone dehydrogenase" evidence="3">
    <location>
        <begin position="31"/>
        <end position="314"/>
    </location>
</feature>
<dbReference type="InterPro" id="IPR012938">
    <property type="entry name" value="Glc/Sorbosone_DH"/>
</dbReference>
<feature type="domain" description="Secretion system C-terminal sorting" evidence="4">
    <location>
        <begin position="381"/>
        <end position="454"/>
    </location>
</feature>
<dbReference type="InterPro" id="IPR026444">
    <property type="entry name" value="Secre_tail"/>
</dbReference>
<dbReference type="RefSeq" id="WP_091465749.1">
    <property type="nucleotide sequence ID" value="NZ_FOEI01000002.1"/>
</dbReference>
<dbReference type="EMBL" id="FOEI01000002">
    <property type="protein sequence ID" value="SEP73763.1"/>
    <property type="molecule type" value="Genomic_DNA"/>
</dbReference>
<evidence type="ECO:0000259" key="4">
    <source>
        <dbReference type="Pfam" id="PF18962"/>
    </source>
</evidence>
<evidence type="ECO:0000313" key="5">
    <source>
        <dbReference type="EMBL" id="SEP73763.1"/>
    </source>
</evidence>
<dbReference type="NCBIfam" id="TIGR04183">
    <property type="entry name" value="Por_Secre_tail"/>
    <property type="match status" value="1"/>
</dbReference>
<accession>A0A1H9ABF9</accession>
<dbReference type="AlphaFoldDB" id="A0A1H9ABF9"/>
<reference evidence="5 6" key="1">
    <citation type="submission" date="2016-10" db="EMBL/GenBank/DDBJ databases">
        <authorList>
            <person name="de Groot N.N."/>
        </authorList>
    </citation>
    <scope>NUCLEOTIDE SEQUENCE [LARGE SCALE GENOMIC DNA]</scope>
    <source>
        <strain evidence="5 6">DSM 27078</strain>
    </source>
</reference>
<feature type="chain" id="PRO_5011715090" evidence="2">
    <location>
        <begin position="19"/>
        <end position="455"/>
    </location>
</feature>
<dbReference type="Pfam" id="PF18962">
    <property type="entry name" value="Por_Secre_tail"/>
    <property type="match status" value="1"/>
</dbReference>
<gene>
    <name evidence="5" type="ORF">SAMN05444005_10249</name>
</gene>
<dbReference type="InterPro" id="IPR011041">
    <property type="entry name" value="Quinoprot_gluc/sorb_DH_b-prop"/>
</dbReference>
<dbReference type="SUPFAM" id="SSF50952">
    <property type="entry name" value="Soluble quinoprotein glucose dehydrogenase"/>
    <property type="match status" value="1"/>
</dbReference>
<dbReference type="PANTHER" id="PTHR19328:SF75">
    <property type="entry name" value="ALDOSE SUGAR DEHYDROGENASE YLII"/>
    <property type="match status" value="1"/>
</dbReference>
<name>A0A1H9ABF9_9FLAO</name>
<protein>
    <submittedName>
        <fullName evidence="5">Por secretion system C-terminal sorting domain-containing protein</fullName>
    </submittedName>
</protein>
<evidence type="ECO:0000256" key="1">
    <source>
        <dbReference type="ARBA" id="ARBA00022729"/>
    </source>
</evidence>
<evidence type="ECO:0000259" key="3">
    <source>
        <dbReference type="Pfam" id="PF07995"/>
    </source>
</evidence>
<organism evidence="5 6">
    <name type="scientific">Flavobacterium urocaniciphilum</name>
    <dbReference type="NCBI Taxonomy" id="1299341"/>
    <lineage>
        <taxon>Bacteria</taxon>
        <taxon>Pseudomonadati</taxon>
        <taxon>Bacteroidota</taxon>
        <taxon>Flavobacteriia</taxon>
        <taxon>Flavobacteriales</taxon>
        <taxon>Flavobacteriaceae</taxon>
        <taxon>Flavobacterium</taxon>
    </lineage>
</organism>
<feature type="signal peptide" evidence="2">
    <location>
        <begin position="1"/>
        <end position="18"/>
    </location>
</feature>
<dbReference type="STRING" id="1299341.SAMN05444005_10249"/>
<dbReference type="PANTHER" id="PTHR19328">
    <property type="entry name" value="HEDGEHOG-INTERACTING PROTEIN"/>
    <property type="match status" value="1"/>
</dbReference>
<sequence>MKTTFSLLLLCIFNFTWCQTISLQSFATGFSSPVEITHAGDSRFFVVEQTGRIKIVNSNGTVNATPFLNLSTIISTGGERGLLGLAFHPNYSSNGYFFVNYTNTSGNTVIARYSVSANPDIANTTGTILMTITQPFSNHNGGCLKFGPDGYLYIAMGDGGSAGDPGNRAQNINDNLGKLLRIDVNSTIAPFYINPPTNPYVGIAGNDEIWAIGLRNPWKFSFDKLNGDLWIADVGQGVWEEINKVSPTLAGVNYGWRCFEANAVYNNTGNCATITGTTFPLVEINHSSGACSITGGYVYRGSTYPNLVGKYLFSDYCLGKIGMTTLTGVTTFSSTFSGNFVSFGEDLNGELYISDITSGTIYKITDTSLSNESFEKNRFSIYPNPGKNILFVEKSANNYPTEIKMYDVNGKLVLQQTTEKINQNKIDISQLVPGFYIVSITNDNNEISQYKLVVE</sequence>
<dbReference type="Proteomes" id="UP000198648">
    <property type="component" value="Unassembled WGS sequence"/>
</dbReference>